<evidence type="ECO:0000256" key="1">
    <source>
        <dbReference type="ARBA" id="ARBA00001974"/>
    </source>
</evidence>
<keyword evidence="10" id="KW-1185">Reference proteome</keyword>
<comment type="caution">
    <text evidence="9">The sequence shown here is derived from an EMBL/GenBank/DDBJ whole genome shotgun (WGS) entry which is preliminary data.</text>
</comment>
<dbReference type="PANTHER" id="PTHR43884">
    <property type="entry name" value="ACYL-COA DEHYDROGENASE"/>
    <property type="match status" value="1"/>
</dbReference>
<protein>
    <submittedName>
        <fullName evidence="9">Acyl-CoA dehydrogenase family protein</fullName>
        <ecNumber evidence="9">1.-.-.-</ecNumber>
    </submittedName>
</protein>
<dbReference type="Pfam" id="PF00441">
    <property type="entry name" value="Acyl-CoA_dh_1"/>
    <property type="match status" value="1"/>
</dbReference>
<evidence type="ECO:0000256" key="2">
    <source>
        <dbReference type="ARBA" id="ARBA00009347"/>
    </source>
</evidence>
<dbReference type="EMBL" id="JBHSPA010000028">
    <property type="protein sequence ID" value="MFC5827268.1"/>
    <property type="molecule type" value="Genomic_DNA"/>
</dbReference>
<dbReference type="SUPFAM" id="SSF47203">
    <property type="entry name" value="Acyl-CoA dehydrogenase C-terminal domain-like"/>
    <property type="match status" value="1"/>
</dbReference>
<dbReference type="InterPro" id="IPR009075">
    <property type="entry name" value="AcylCo_DH/oxidase_C"/>
</dbReference>
<feature type="domain" description="Acyl-CoA dehydrogenase/oxidase C-terminal" evidence="6">
    <location>
        <begin position="203"/>
        <end position="354"/>
    </location>
</feature>
<dbReference type="InterPro" id="IPR006089">
    <property type="entry name" value="Acyl-CoA_DH_CS"/>
</dbReference>
<evidence type="ECO:0000313" key="9">
    <source>
        <dbReference type="EMBL" id="MFC5827268.1"/>
    </source>
</evidence>
<evidence type="ECO:0000313" key="10">
    <source>
        <dbReference type="Proteomes" id="UP001596058"/>
    </source>
</evidence>
<evidence type="ECO:0000259" key="7">
    <source>
        <dbReference type="Pfam" id="PF02770"/>
    </source>
</evidence>
<dbReference type="InterPro" id="IPR006091">
    <property type="entry name" value="Acyl-CoA_Oxase/DH_mid-dom"/>
</dbReference>
<evidence type="ECO:0000256" key="3">
    <source>
        <dbReference type="ARBA" id="ARBA00022630"/>
    </source>
</evidence>
<feature type="domain" description="Acyl-CoA oxidase/dehydrogenase middle" evidence="7">
    <location>
        <begin position="98"/>
        <end position="191"/>
    </location>
</feature>
<dbReference type="PANTHER" id="PTHR43884:SF19">
    <property type="entry name" value="ACYL-COA DEHYDROGENASE FADE4-RELATED"/>
    <property type="match status" value="1"/>
</dbReference>
<accession>A0ABW1CRZ5</accession>
<dbReference type="InterPro" id="IPR046373">
    <property type="entry name" value="Acyl-CoA_Oxase/DH_mid-dom_sf"/>
</dbReference>
<sequence length="531" mass="57659">MPFHRIAEHDEREEPPEEAFHLLAEQGFGNRLIPREYGGLLGSFEELMSLMRILSRREAGLALGYGSSFFAAFPTWPWGSAAQRGFAADRLRAGAFGAIALSEDQAGSDLLATQTTAVRTPGGFCLDGEKWPIGNATRSEFVTVLARTEPGHSLLLADKSALPSDGFRHLPKVAMLGLRGHELSGIAFQRCDVPKSALIGELGQGVEMVLSGLAITRCLVGGMCLGMADTALRIAVRWALERRLYGREILALAPVREALTSAFADLLIADCVAITAARALTLRPERASLWSAVSKYLVPALCQQVVWGAAQVLSARFYMRTHVTSGMMQKLHRDIAFTGIVDGTQHVQLAAIAGQLRTLAARTGPAHPGIPELFSLATTAPAWRPPAARSGPWRADQDEITQSWRDETAPGQTAVAHLADLRRHQGTLMTEARELRWPGRPPARAYELARRHCVIHAAATCHQIWVGNRDLIGQEFAQGGWLTLCLERLRAMLGDAPSEPRSAMVDDEVAGWLLRAAEAGQMFSVIPVPQG</sequence>
<proteinExistence type="inferred from homology"/>
<keyword evidence="4 5" id="KW-0274">FAD</keyword>
<evidence type="ECO:0000259" key="8">
    <source>
        <dbReference type="Pfam" id="PF02771"/>
    </source>
</evidence>
<feature type="domain" description="Acyl-CoA dehydrogenase/oxidase N-terminal" evidence="8">
    <location>
        <begin position="5"/>
        <end position="84"/>
    </location>
</feature>
<reference evidence="10" key="1">
    <citation type="journal article" date="2019" name="Int. J. Syst. Evol. Microbiol.">
        <title>The Global Catalogue of Microorganisms (GCM) 10K type strain sequencing project: providing services to taxonomists for standard genome sequencing and annotation.</title>
        <authorList>
            <consortium name="The Broad Institute Genomics Platform"/>
            <consortium name="The Broad Institute Genome Sequencing Center for Infectious Disease"/>
            <person name="Wu L."/>
            <person name="Ma J."/>
        </authorList>
    </citation>
    <scope>NUCLEOTIDE SEQUENCE [LARGE SCALE GENOMIC DNA]</scope>
    <source>
        <strain evidence="10">CCUG 53903</strain>
    </source>
</reference>
<dbReference type="InterPro" id="IPR013786">
    <property type="entry name" value="AcylCoA_DH/ox_N"/>
</dbReference>
<dbReference type="Gene3D" id="1.20.140.10">
    <property type="entry name" value="Butyryl-CoA Dehydrogenase, subunit A, domain 3"/>
    <property type="match status" value="1"/>
</dbReference>
<comment type="similarity">
    <text evidence="2 5">Belongs to the acyl-CoA dehydrogenase family.</text>
</comment>
<evidence type="ECO:0000259" key="6">
    <source>
        <dbReference type="Pfam" id="PF00441"/>
    </source>
</evidence>
<dbReference type="RefSeq" id="WP_379516775.1">
    <property type="nucleotide sequence ID" value="NZ_JBHSPA010000028.1"/>
</dbReference>
<dbReference type="Gene3D" id="1.10.540.10">
    <property type="entry name" value="Acyl-CoA dehydrogenase/oxidase, N-terminal domain"/>
    <property type="match status" value="1"/>
</dbReference>
<dbReference type="CDD" id="cd00567">
    <property type="entry name" value="ACAD"/>
    <property type="match status" value="1"/>
</dbReference>
<dbReference type="SUPFAM" id="SSF56645">
    <property type="entry name" value="Acyl-CoA dehydrogenase NM domain-like"/>
    <property type="match status" value="1"/>
</dbReference>
<name>A0ABW1CRZ5_9ACTN</name>
<dbReference type="InterPro" id="IPR009100">
    <property type="entry name" value="AcylCoA_DH/oxidase_NM_dom_sf"/>
</dbReference>
<comment type="cofactor">
    <cofactor evidence="1 5">
        <name>FAD</name>
        <dbReference type="ChEBI" id="CHEBI:57692"/>
    </cofactor>
</comment>
<evidence type="ECO:0000256" key="5">
    <source>
        <dbReference type="RuleBase" id="RU362125"/>
    </source>
</evidence>
<dbReference type="Gene3D" id="2.40.110.10">
    <property type="entry name" value="Butyryl-CoA Dehydrogenase, subunit A, domain 2"/>
    <property type="match status" value="1"/>
</dbReference>
<dbReference type="Pfam" id="PF02770">
    <property type="entry name" value="Acyl-CoA_dh_M"/>
    <property type="match status" value="1"/>
</dbReference>
<dbReference type="EC" id="1.-.-.-" evidence="9"/>
<gene>
    <name evidence="9" type="ORF">ACFPZ3_25670</name>
</gene>
<dbReference type="InterPro" id="IPR037069">
    <property type="entry name" value="AcylCoA_DH/ox_N_sf"/>
</dbReference>
<dbReference type="Proteomes" id="UP001596058">
    <property type="component" value="Unassembled WGS sequence"/>
</dbReference>
<keyword evidence="3 5" id="KW-0285">Flavoprotein</keyword>
<organism evidence="9 10">
    <name type="scientific">Nonomuraea insulae</name>
    <dbReference type="NCBI Taxonomy" id="1616787"/>
    <lineage>
        <taxon>Bacteria</taxon>
        <taxon>Bacillati</taxon>
        <taxon>Actinomycetota</taxon>
        <taxon>Actinomycetes</taxon>
        <taxon>Streptosporangiales</taxon>
        <taxon>Streptosporangiaceae</taxon>
        <taxon>Nonomuraea</taxon>
    </lineage>
</organism>
<dbReference type="Pfam" id="PF02771">
    <property type="entry name" value="Acyl-CoA_dh_N"/>
    <property type="match status" value="1"/>
</dbReference>
<keyword evidence="5 9" id="KW-0560">Oxidoreductase</keyword>
<dbReference type="PROSITE" id="PS00072">
    <property type="entry name" value="ACYL_COA_DH_1"/>
    <property type="match status" value="1"/>
</dbReference>
<evidence type="ECO:0000256" key="4">
    <source>
        <dbReference type="ARBA" id="ARBA00022827"/>
    </source>
</evidence>
<dbReference type="InterPro" id="IPR036250">
    <property type="entry name" value="AcylCo_DH-like_C"/>
</dbReference>
<dbReference type="GO" id="GO:0016491">
    <property type="term" value="F:oxidoreductase activity"/>
    <property type="evidence" value="ECO:0007669"/>
    <property type="project" value="UniProtKB-KW"/>
</dbReference>